<feature type="region of interest" description="Disordered" evidence="4">
    <location>
        <begin position="32"/>
        <end position="58"/>
    </location>
</feature>
<evidence type="ECO:0000313" key="6">
    <source>
        <dbReference type="EMBL" id="KAK4281290.1"/>
    </source>
</evidence>
<dbReference type="SUPFAM" id="SSF46938">
    <property type="entry name" value="CRAL/TRIO N-terminal domain"/>
    <property type="match status" value="1"/>
</dbReference>
<feature type="domain" description="CRAL-TRIO" evidence="5">
    <location>
        <begin position="168"/>
        <end position="343"/>
    </location>
</feature>
<dbReference type="SMART" id="SM01100">
    <property type="entry name" value="CRAL_TRIO_N"/>
    <property type="match status" value="1"/>
</dbReference>
<evidence type="ECO:0000256" key="1">
    <source>
        <dbReference type="ARBA" id="ARBA00004370"/>
    </source>
</evidence>
<dbReference type="InterPro" id="IPR001251">
    <property type="entry name" value="CRAL-TRIO_dom"/>
</dbReference>
<feature type="compositionally biased region" description="Basic and acidic residues" evidence="4">
    <location>
        <begin position="32"/>
        <end position="55"/>
    </location>
</feature>
<evidence type="ECO:0000256" key="4">
    <source>
        <dbReference type="SAM" id="MobiDB-lite"/>
    </source>
</evidence>
<comment type="subcellular location">
    <subcellularLocation>
        <location evidence="1">Membrane</location>
    </subcellularLocation>
</comment>
<dbReference type="GO" id="GO:0016020">
    <property type="term" value="C:membrane"/>
    <property type="evidence" value="ECO:0007669"/>
    <property type="project" value="UniProtKB-SubCell"/>
</dbReference>
<dbReference type="Pfam" id="PF00650">
    <property type="entry name" value="CRAL_TRIO"/>
    <property type="match status" value="1"/>
</dbReference>
<organism evidence="6 7">
    <name type="scientific">Acacia crassicarpa</name>
    <name type="common">northern wattle</name>
    <dbReference type="NCBI Taxonomy" id="499986"/>
    <lineage>
        <taxon>Eukaryota</taxon>
        <taxon>Viridiplantae</taxon>
        <taxon>Streptophyta</taxon>
        <taxon>Embryophyta</taxon>
        <taxon>Tracheophyta</taxon>
        <taxon>Spermatophyta</taxon>
        <taxon>Magnoliopsida</taxon>
        <taxon>eudicotyledons</taxon>
        <taxon>Gunneridae</taxon>
        <taxon>Pentapetalae</taxon>
        <taxon>rosids</taxon>
        <taxon>fabids</taxon>
        <taxon>Fabales</taxon>
        <taxon>Fabaceae</taxon>
        <taxon>Caesalpinioideae</taxon>
        <taxon>mimosoid clade</taxon>
        <taxon>Acacieae</taxon>
        <taxon>Acacia</taxon>
    </lineage>
</organism>
<dbReference type="Gene3D" id="3.40.525.10">
    <property type="entry name" value="CRAL-TRIO lipid binding domain"/>
    <property type="match status" value="1"/>
</dbReference>
<evidence type="ECO:0000256" key="3">
    <source>
        <dbReference type="ARBA" id="ARBA00023136"/>
    </source>
</evidence>
<sequence>MNDTDDESEVRKAPIIAKDVFFIKDERTLKDPVLADKEKPHDDPGSEINDHEFAAKPDGNPCPAEFKLKTKKALLEFRCKVEDSIRGNYLLGELDQKLSPGEKALAAEELREISLWGIPLLPSKAHEGADWVLLKFLKAKDFCVSDAFEMLQKTMIWRKENNIDIILEEDLGSEYGNSMYINGRDREGRPVCYLVYGVFKNKELYKKTFGTEKERIKYLRWRIQVMEKSIKKLNFGEGGVDSVIQITDLNDTPKHVMKELNSVSKKTWTLFQNYYPETIYREIIVNAPFWFYTSQLLFSRFTTHKSEKEFLLARPLKATKTLLKFIAPEHLPVEYGGLKRQNDQDFSPVDKTLEHKIIGNRISTIEIPAKEPGVTLIWDVTVVGWEVSYKEEFIPEDEGSYNILLQNQKRMGDSIRNSFYINEPGKIVITVGNGTFKKKNMFYRSKAAAVPMFIFLK</sequence>
<dbReference type="InterPro" id="IPR036273">
    <property type="entry name" value="CRAL/TRIO_N_dom_sf"/>
</dbReference>
<evidence type="ECO:0000256" key="2">
    <source>
        <dbReference type="ARBA" id="ARBA00022448"/>
    </source>
</evidence>
<dbReference type="EMBL" id="JAWXYG010000002">
    <property type="protein sequence ID" value="KAK4281290.1"/>
    <property type="molecule type" value="Genomic_DNA"/>
</dbReference>
<dbReference type="Proteomes" id="UP001293593">
    <property type="component" value="Unassembled WGS sequence"/>
</dbReference>
<dbReference type="InterPro" id="IPR044834">
    <property type="entry name" value="PATL"/>
</dbReference>
<dbReference type="GO" id="GO:0008289">
    <property type="term" value="F:lipid binding"/>
    <property type="evidence" value="ECO:0007669"/>
    <property type="project" value="InterPro"/>
</dbReference>
<keyword evidence="2" id="KW-0813">Transport</keyword>
<dbReference type="InterPro" id="IPR011074">
    <property type="entry name" value="CRAL/TRIO_N_dom"/>
</dbReference>
<protein>
    <recommendedName>
        <fullName evidence="5">CRAL-TRIO domain-containing protein</fullName>
    </recommendedName>
</protein>
<name>A0AAE1N2C7_9FABA</name>
<dbReference type="Pfam" id="PF03765">
    <property type="entry name" value="CRAL_TRIO_N"/>
    <property type="match status" value="1"/>
</dbReference>
<dbReference type="Pfam" id="PF25099">
    <property type="entry name" value="GOLD_PATL1_C"/>
    <property type="match status" value="1"/>
</dbReference>
<dbReference type="PROSITE" id="PS50191">
    <property type="entry name" value="CRAL_TRIO"/>
    <property type="match status" value="1"/>
</dbReference>
<dbReference type="InterPro" id="IPR036865">
    <property type="entry name" value="CRAL-TRIO_dom_sf"/>
</dbReference>
<dbReference type="PANTHER" id="PTHR45932:SF3">
    <property type="entry name" value="PATELLIN-4-LIKE"/>
    <property type="match status" value="1"/>
</dbReference>
<accession>A0AAE1N2C7</accession>
<dbReference type="CDD" id="cd00170">
    <property type="entry name" value="SEC14"/>
    <property type="match status" value="1"/>
</dbReference>
<comment type="caution">
    <text evidence="6">The sequence shown here is derived from an EMBL/GenBank/DDBJ whole genome shotgun (WGS) entry which is preliminary data.</text>
</comment>
<evidence type="ECO:0000259" key="5">
    <source>
        <dbReference type="PROSITE" id="PS50191"/>
    </source>
</evidence>
<dbReference type="AlphaFoldDB" id="A0AAE1N2C7"/>
<dbReference type="PANTHER" id="PTHR45932">
    <property type="entry name" value="PATELLIN-1"/>
    <property type="match status" value="1"/>
</dbReference>
<proteinExistence type="predicted"/>
<keyword evidence="7" id="KW-1185">Reference proteome</keyword>
<keyword evidence="3" id="KW-0472">Membrane</keyword>
<dbReference type="SMART" id="SM00516">
    <property type="entry name" value="SEC14"/>
    <property type="match status" value="1"/>
</dbReference>
<dbReference type="SUPFAM" id="SSF52087">
    <property type="entry name" value="CRAL/TRIO domain"/>
    <property type="match status" value="1"/>
</dbReference>
<evidence type="ECO:0000313" key="7">
    <source>
        <dbReference type="Proteomes" id="UP001293593"/>
    </source>
</evidence>
<dbReference type="InterPro" id="IPR056794">
    <property type="entry name" value="PATL1-6_C_GOLD"/>
</dbReference>
<reference evidence="6" key="1">
    <citation type="submission" date="2023-10" db="EMBL/GenBank/DDBJ databases">
        <title>Chromosome-level genome of the transformable northern wattle, Acacia crassicarpa.</title>
        <authorList>
            <person name="Massaro I."/>
            <person name="Sinha N.R."/>
            <person name="Poethig S."/>
            <person name="Leichty A.R."/>
        </authorList>
    </citation>
    <scope>NUCLEOTIDE SEQUENCE</scope>
    <source>
        <strain evidence="6">Acra3RX</strain>
        <tissue evidence="6">Leaf</tissue>
    </source>
</reference>
<gene>
    <name evidence="6" type="ORF">QN277_012806</name>
</gene>